<dbReference type="Pfam" id="PF00957">
    <property type="entry name" value="Synaptobrevin"/>
    <property type="match status" value="1"/>
</dbReference>
<keyword evidence="4" id="KW-1133">Transmembrane helix</keyword>
<feature type="domain" description="V-SNARE coiled-coil homology" evidence="5">
    <location>
        <begin position="24"/>
        <end position="84"/>
    </location>
</feature>
<reference evidence="6" key="2">
    <citation type="submission" date="2023-05" db="EMBL/GenBank/DDBJ databases">
        <authorList>
            <consortium name="Lawrence Berkeley National Laboratory"/>
            <person name="Steindorff A."/>
            <person name="Hensen N."/>
            <person name="Bonometti L."/>
            <person name="Westerberg I."/>
            <person name="Brannstrom I.O."/>
            <person name="Guillou S."/>
            <person name="Cros-Aarteil S."/>
            <person name="Calhoun S."/>
            <person name="Haridas S."/>
            <person name="Kuo A."/>
            <person name="Mondo S."/>
            <person name="Pangilinan J."/>
            <person name="Riley R."/>
            <person name="Labutti K."/>
            <person name="Andreopoulos B."/>
            <person name="Lipzen A."/>
            <person name="Chen C."/>
            <person name="Yanf M."/>
            <person name="Daum C."/>
            <person name="Ng V."/>
            <person name="Clum A."/>
            <person name="Ohm R."/>
            <person name="Martin F."/>
            <person name="Silar P."/>
            <person name="Natvig D."/>
            <person name="Lalanne C."/>
            <person name="Gautier V."/>
            <person name="Ament-Velasquez S.L."/>
            <person name="Kruys A."/>
            <person name="Hutchinson M.I."/>
            <person name="Powell A.J."/>
            <person name="Barry K."/>
            <person name="Miller A.N."/>
            <person name="Grigoriev I.V."/>
            <person name="Debuchy R."/>
            <person name="Gladieux P."/>
            <person name="Thoren M.H."/>
            <person name="Johannesson H."/>
        </authorList>
    </citation>
    <scope>NUCLEOTIDE SEQUENCE</scope>
    <source>
        <strain evidence="6">CBS 757.83</strain>
    </source>
</reference>
<dbReference type="SUPFAM" id="SSF58038">
    <property type="entry name" value="SNARE fusion complex"/>
    <property type="match status" value="1"/>
</dbReference>
<dbReference type="AlphaFoldDB" id="A0AAN6Q3I6"/>
<name>A0AAN6Q3I6_9PEZI</name>
<evidence type="ECO:0000259" key="5">
    <source>
        <dbReference type="PROSITE" id="PS50892"/>
    </source>
</evidence>
<gene>
    <name evidence="6" type="ORF">N658DRAFT_495000</name>
</gene>
<accession>A0AAN6Q3I6</accession>
<evidence type="ECO:0000313" key="6">
    <source>
        <dbReference type="EMBL" id="KAK4102924.1"/>
    </source>
</evidence>
<feature type="transmembrane region" description="Helical" evidence="4">
    <location>
        <begin position="88"/>
        <end position="109"/>
    </location>
</feature>
<dbReference type="PANTHER" id="PTHR45701">
    <property type="entry name" value="SYNAPTOBREVIN FAMILY MEMBER"/>
    <property type="match status" value="1"/>
</dbReference>
<dbReference type="PRINTS" id="PR00219">
    <property type="entry name" value="SYNAPTOBREVN"/>
</dbReference>
<evidence type="ECO:0000256" key="1">
    <source>
        <dbReference type="PROSITE-ProRule" id="PRU00290"/>
    </source>
</evidence>
<dbReference type="GO" id="GO:0016020">
    <property type="term" value="C:membrane"/>
    <property type="evidence" value="ECO:0007669"/>
    <property type="project" value="InterPro"/>
</dbReference>
<dbReference type="Proteomes" id="UP001305647">
    <property type="component" value="Unassembled WGS sequence"/>
</dbReference>
<keyword evidence="7" id="KW-1185">Reference proteome</keyword>
<keyword evidence="4" id="KW-0812">Transmembrane</keyword>
<evidence type="ECO:0000256" key="3">
    <source>
        <dbReference type="SAM" id="MobiDB-lite"/>
    </source>
</evidence>
<proteinExistence type="predicted"/>
<dbReference type="PIRSF" id="PIRSF005409">
    <property type="entry name" value="Synaptobrevin_euk"/>
    <property type="match status" value="1"/>
</dbReference>
<dbReference type="InterPro" id="IPR001388">
    <property type="entry name" value="Synaptobrevin-like"/>
</dbReference>
<dbReference type="PROSITE" id="PS50892">
    <property type="entry name" value="V_SNARE"/>
    <property type="match status" value="1"/>
</dbReference>
<keyword evidence="1 2" id="KW-0175">Coiled coil</keyword>
<sequence length="113" mass="12958">MSSEPYDPYIPNGQGSQDGPRDPRTDAIQKDINKTVDKMRENIDNLARREHNLDQLQQKTGDLADTAGNFRRSANKVRKKMWWNEMKMRIWLAIGIVVLLAIIIIPAVVATRQ</sequence>
<keyword evidence="4" id="KW-0472">Membrane</keyword>
<comment type="caution">
    <text evidence="6">The sequence shown here is derived from an EMBL/GenBank/DDBJ whole genome shotgun (WGS) entry which is preliminary data.</text>
</comment>
<dbReference type="EMBL" id="MU863630">
    <property type="protein sequence ID" value="KAK4102924.1"/>
    <property type="molecule type" value="Genomic_DNA"/>
</dbReference>
<organism evidence="6 7">
    <name type="scientific">Parathielavia hyrcaniae</name>
    <dbReference type="NCBI Taxonomy" id="113614"/>
    <lineage>
        <taxon>Eukaryota</taxon>
        <taxon>Fungi</taxon>
        <taxon>Dikarya</taxon>
        <taxon>Ascomycota</taxon>
        <taxon>Pezizomycotina</taxon>
        <taxon>Sordariomycetes</taxon>
        <taxon>Sordariomycetidae</taxon>
        <taxon>Sordariales</taxon>
        <taxon>Chaetomiaceae</taxon>
        <taxon>Parathielavia</taxon>
    </lineage>
</organism>
<evidence type="ECO:0000313" key="7">
    <source>
        <dbReference type="Proteomes" id="UP001305647"/>
    </source>
</evidence>
<protein>
    <submittedName>
        <fullName evidence="6">Synaptobrevin</fullName>
    </submittedName>
</protein>
<evidence type="ECO:0000256" key="4">
    <source>
        <dbReference type="SAM" id="Phobius"/>
    </source>
</evidence>
<feature type="coiled-coil region" evidence="2">
    <location>
        <begin position="29"/>
        <end position="59"/>
    </location>
</feature>
<dbReference type="GO" id="GO:0016192">
    <property type="term" value="P:vesicle-mediated transport"/>
    <property type="evidence" value="ECO:0007669"/>
    <property type="project" value="InterPro"/>
</dbReference>
<feature type="region of interest" description="Disordered" evidence="3">
    <location>
        <begin position="1"/>
        <end position="26"/>
    </location>
</feature>
<dbReference type="InterPro" id="IPR016444">
    <property type="entry name" value="Synaptobrevin/VAMP"/>
</dbReference>
<evidence type="ECO:0000256" key="2">
    <source>
        <dbReference type="SAM" id="Coils"/>
    </source>
</evidence>
<reference evidence="6" key="1">
    <citation type="journal article" date="2023" name="Mol. Phylogenet. Evol.">
        <title>Genome-scale phylogeny and comparative genomics of the fungal order Sordariales.</title>
        <authorList>
            <person name="Hensen N."/>
            <person name="Bonometti L."/>
            <person name="Westerberg I."/>
            <person name="Brannstrom I.O."/>
            <person name="Guillou S."/>
            <person name="Cros-Aarteil S."/>
            <person name="Calhoun S."/>
            <person name="Haridas S."/>
            <person name="Kuo A."/>
            <person name="Mondo S."/>
            <person name="Pangilinan J."/>
            <person name="Riley R."/>
            <person name="LaButti K."/>
            <person name="Andreopoulos B."/>
            <person name="Lipzen A."/>
            <person name="Chen C."/>
            <person name="Yan M."/>
            <person name="Daum C."/>
            <person name="Ng V."/>
            <person name="Clum A."/>
            <person name="Steindorff A."/>
            <person name="Ohm R.A."/>
            <person name="Martin F."/>
            <person name="Silar P."/>
            <person name="Natvig D.O."/>
            <person name="Lalanne C."/>
            <person name="Gautier V."/>
            <person name="Ament-Velasquez S.L."/>
            <person name="Kruys A."/>
            <person name="Hutchinson M.I."/>
            <person name="Powell A.J."/>
            <person name="Barry K."/>
            <person name="Miller A.N."/>
            <person name="Grigoriev I.V."/>
            <person name="Debuchy R."/>
            <person name="Gladieux P."/>
            <person name="Hiltunen Thoren M."/>
            <person name="Johannesson H."/>
        </authorList>
    </citation>
    <scope>NUCLEOTIDE SEQUENCE</scope>
    <source>
        <strain evidence="6">CBS 757.83</strain>
    </source>
</reference>
<dbReference type="InterPro" id="IPR042855">
    <property type="entry name" value="V_SNARE_CC"/>
</dbReference>
<dbReference type="Gene3D" id="1.20.5.110">
    <property type="match status" value="1"/>
</dbReference>